<dbReference type="Pfam" id="PF00440">
    <property type="entry name" value="TetR_N"/>
    <property type="match status" value="1"/>
</dbReference>
<evidence type="ECO:0000256" key="4">
    <source>
        <dbReference type="PROSITE-ProRule" id="PRU00335"/>
    </source>
</evidence>
<dbReference type="AlphaFoldDB" id="A0A2C9CTL6"/>
<dbReference type="InterPro" id="IPR041483">
    <property type="entry name" value="TetR_C_34"/>
</dbReference>
<keyword evidence="7" id="KW-1185">Reference proteome</keyword>
<feature type="DNA-binding region" description="H-T-H motif" evidence="4">
    <location>
        <begin position="38"/>
        <end position="57"/>
    </location>
</feature>
<feature type="domain" description="HTH tetR-type" evidence="5">
    <location>
        <begin position="15"/>
        <end position="75"/>
    </location>
</feature>
<evidence type="ECO:0000256" key="1">
    <source>
        <dbReference type="ARBA" id="ARBA00023015"/>
    </source>
</evidence>
<dbReference type="InterPro" id="IPR009057">
    <property type="entry name" value="Homeodomain-like_sf"/>
</dbReference>
<sequence>MNQSFQRARSPEHKELRRRMILDAAARVLDRDGFNETSLNSIAQEAGVVKSGLYRYFESREEILIELMLSDMQDMCDAFAQDVTEQLDVDRLAQITADCFVDRPRLCLLISRMASTLEYNITCETIRGFKRKMNECTDSVAASMNRAIPHWSLDDCHNALRMQYVLVSGLFPMTCPPAHVKRVLDEPEFCSMSQEFEPAVRYATQAMFRGVDSIAMQRHSGV</sequence>
<organism evidence="6 7">
    <name type="scientific">Pontivivens marinum</name>
    <dbReference type="NCBI Taxonomy" id="1690039"/>
    <lineage>
        <taxon>Bacteria</taxon>
        <taxon>Pseudomonadati</taxon>
        <taxon>Pseudomonadota</taxon>
        <taxon>Alphaproteobacteria</taxon>
        <taxon>Rhodobacterales</taxon>
        <taxon>Paracoccaceae</taxon>
        <taxon>Pontivivens</taxon>
    </lineage>
</organism>
<dbReference type="EMBL" id="OCTN01000004">
    <property type="protein sequence ID" value="SOH94563.1"/>
    <property type="molecule type" value="Genomic_DNA"/>
</dbReference>
<dbReference type="InterPro" id="IPR001647">
    <property type="entry name" value="HTH_TetR"/>
</dbReference>
<evidence type="ECO:0000256" key="3">
    <source>
        <dbReference type="ARBA" id="ARBA00023163"/>
    </source>
</evidence>
<accession>A0A2C9CTL6</accession>
<evidence type="ECO:0000313" key="6">
    <source>
        <dbReference type="EMBL" id="SOH94563.1"/>
    </source>
</evidence>
<gene>
    <name evidence="6" type="ORF">SAMN06273572_104263</name>
</gene>
<keyword evidence="1" id="KW-0805">Transcription regulation</keyword>
<name>A0A2C9CTL6_9RHOB</name>
<dbReference type="Gene3D" id="1.10.357.10">
    <property type="entry name" value="Tetracycline Repressor, domain 2"/>
    <property type="match status" value="1"/>
</dbReference>
<dbReference type="InterPro" id="IPR050109">
    <property type="entry name" value="HTH-type_TetR-like_transc_reg"/>
</dbReference>
<dbReference type="OrthoDB" id="9802498at2"/>
<dbReference type="GO" id="GO:0003700">
    <property type="term" value="F:DNA-binding transcription factor activity"/>
    <property type="evidence" value="ECO:0007669"/>
    <property type="project" value="TreeGrafter"/>
</dbReference>
<dbReference type="Pfam" id="PF17929">
    <property type="entry name" value="TetR_C_34"/>
    <property type="match status" value="1"/>
</dbReference>
<dbReference type="Proteomes" id="UP000220034">
    <property type="component" value="Unassembled WGS sequence"/>
</dbReference>
<proteinExistence type="predicted"/>
<evidence type="ECO:0000256" key="2">
    <source>
        <dbReference type="ARBA" id="ARBA00023125"/>
    </source>
</evidence>
<dbReference type="GO" id="GO:0000976">
    <property type="term" value="F:transcription cis-regulatory region binding"/>
    <property type="evidence" value="ECO:0007669"/>
    <property type="project" value="TreeGrafter"/>
</dbReference>
<evidence type="ECO:0000313" key="7">
    <source>
        <dbReference type="Proteomes" id="UP000220034"/>
    </source>
</evidence>
<dbReference type="PRINTS" id="PR00455">
    <property type="entry name" value="HTHTETR"/>
</dbReference>
<protein>
    <submittedName>
        <fullName evidence="6">Transcriptional regulator, TetR family</fullName>
    </submittedName>
</protein>
<keyword evidence="2 4" id="KW-0238">DNA-binding</keyword>
<evidence type="ECO:0000259" key="5">
    <source>
        <dbReference type="PROSITE" id="PS50977"/>
    </source>
</evidence>
<reference evidence="7" key="1">
    <citation type="submission" date="2017-09" db="EMBL/GenBank/DDBJ databases">
        <authorList>
            <person name="Varghese N."/>
            <person name="Submissions S."/>
        </authorList>
    </citation>
    <scope>NUCLEOTIDE SEQUENCE [LARGE SCALE GENOMIC DNA]</scope>
    <source>
        <strain evidence="7">C7</strain>
    </source>
</reference>
<dbReference type="SUPFAM" id="SSF46689">
    <property type="entry name" value="Homeodomain-like"/>
    <property type="match status" value="1"/>
</dbReference>
<dbReference type="PANTHER" id="PTHR30055">
    <property type="entry name" value="HTH-TYPE TRANSCRIPTIONAL REGULATOR RUTR"/>
    <property type="match status" value="1"/>
</dbReference>
<keyword evidence="3" id="KW-0804">Transcription</keyword>
<dbReference type="PROSITE" id="PS50977">
    <property type="entry name" value="HTH_TETR_2"/>
    <property type="match status" value="1"/>
</dbReference>
<dbReference type="PANTHER" id="PTHR30055:SF234">
    <property type="entry name" value="HTH-TYPE TRANSCRIPTIONAL REGULATOR BETI"/>
    <property type="match status" value="1"/>
</dbReference>